<evidence type="ECO:0000313" key="3">
    <source>
        <dbReference type="Proteomes" id="UP000016922"/>
    </source>
</evidence>
<dbReference type="InterPro" id="IPR010730">
    <property type="entry name" value="HET"/>
</dbReference>
<dbReference type="HOGENOM" id="CLU_002639_5_3_1"/>
<name>S3CN61_GLAL2</name>
<dbReference type="Proteomes" id="UP000016922">
    <property type="component" value="Unassembled WGS sequence"/>
</dbReference>
<feature type="domain" description="Heterokaryon incompatibility" evidence="1">
    <location>
        <begin position="204"/>
        <end position="357"/>
    </location>
</feature>
<evidence type="ECO:0000313" key="2">
    <source>
        <dbReference type="EMBL" id="EPE27907.1"/>
    </source>
</evidence>
<organism evidence="2 3">
    <name type="scientific">Glarea lozoyensis (strain ATCC 20868 / MF5171)</name>
    <dbReference type="NCBI Taxonomy" id="1116229"/>
    <lineage>
        <taxon>Eukaryota</taxon>
        <taxon>Fungi</taxon>
        <taxon>Dikarya</taxon>
        <taxon>Ascomycota</taxon>
        <taxon>Pezizomycotina</taxon>
        <taxon>Leotiomycetes</taxon>
        <taxon>Helotiales</taxon>
        <taxon>Helotiaceae</taxon>
        <taxon>Glarea</taxon>
    </lineage>
</organism>
<dbReference type="KEGG" id="glz:GLAREA_04698"/>
<dbReference type="PANTHER" id="PTHR33112">
    <property type="entry name" value="DOMAIN PROTEIN, PUTATIVE-RELATED"/>
    <property type="match status" value="1"/>
</dbReference>
<proteinExistence type="predicted"/>
<gene>
    <name evidence="2" type="ORF">GLAREA_04698</name>
</gene>
<dbReference type="Pfam" id="PF06985">
    <property type="entry name" value="HET"/>
    <property type="match status" value="1"/>
</dbReference>
<dbReference type="RefSeq" id="XP_008085266.1">
    <property type="nucleotide sequence ID" value="XM_008087075.1"/>
</dbReference>
<dbReference type="GeneID" id="19463753"/>
<dbReference type="OrthoDB" id="5125733at2759"/>
<accession>S3CN61</accession>
<evidence type="ECO:0000259" key="1">
    <source>
        <dbReference type="Pfam" id="PF06985"/>
    </source>
</evidence>
<sequence>MDSAVLPSGGRSVVNNMELHYQTRLCEICSTAVRPKEAGDSLEYMASNWHTRETFLNAVEEKCIICSVVWETAQCYEPHEWHPAQFDIIRNKDMAEIAVTVVAPGEIGFSLMPSFILFPVDSVKYQEQLVFPAIQADASYDVKLSTAKDWLHQCLSSHPHCKQFSSPSRNWHPTRLIDIGEKDSINWRLHVVSEDGTPSPSHDYLTLSYCWGPGVKHSGGRATLLSSNIAELRLGSPISDLPALLRDFISIARHLSIRYVWIDCFCIMQDSEEDWNAEASAMHLVYSNSICTVAASNCASPDESLFQNRNMGMILPGLVESSLFSAESRTCCLIDREYWNRQFYKAPLQNRGWALQERYLASRVLYFSTNQLLWDCRSCHRCEVFPKGIPTHVSERSMDKVSQVKASGNKTVSLDRLEIWNYMIGKYSNYDLTYPSDKLLAIAGIAKRFRGNTNDRYLAGIWSSDQDSSLDWDVFSPRPRPSYRAPSWSWASVDGEVRLKGSLSAGGEALAQLVDIDVTTKFPDEMSAVLDGFVLLKCRAIPATIQKYPESAIDVSFCTEAGKFNVRILFDTLDDRAITYHRVVYVPFSIRYGYDKEGVVCPHLVCLLLVEMNQEPVDEVKYRRIGLFTVDKESEINSFNANVESQMIKIV</sequence>
<dbReference type="PANTHER" id="PTHR33112:SF10">
    <property type="entry name" value="TOL"/>
    <property type="match status" value="1"/>
</dbReference>
<dbReference type="AlphaFoldDB" id="S3CN61"/>
<reference evidence="2 3" key="1">
    <citation type="journal article" date="2013" name="BMC Genomics">
        <title>Genomics-driven discovery of the pneumocandin biosynthetic gene cluster in the fungus Glarea lozoyensis.</title>
        <authorList>
            <person name="Chen L."/>
            <person name="Yue Q."/>
            <person name="Zhang X."/>
            <person name="Xiang M."/>
            <person name="Wang C."/>
            <person name="Li S."/>
            <person name="Che Y."/>
            <person name="Ortiz-Lopez F.J."/>
            <person name="Bills G.F."/>
            <person name="Liu X."/>
            <person name="An Z."/>
        </authorList>
    </citation>
    <scope>NUCLEOTIDE SEQUENCE [LARGE SCALE GENOMIC DNA]</scope>
    <source>
        <strain evidence="3">ATCC 20868 / MF5171</strain>
    </source>
</reference>
<dbReference type="EMBL" id="KE145369">
    <property type="protein sequence ID" value="EPE27907.1"/>
    <property type="molecule type" value="Genomic_DNA"/>
</dbReference>
<dbReference type="eggNOG" id="ENOG502SIXF">
    <property type="taxonomic scope" value="Eukaryota"/>
</dbReference>
<keyword evidence="3" id="KW-1185">Reference proteome</keyword>
<dbReference type="STRING" id="1116229.S3CN61"/>
<protein>
    <recommendedName>
        <fullName evidence="1">Heterokaryon incompatibility domain-containing protein</fullName>
    </recommendedName>
</protein>